<comment type="caution">
    <text evidence="2">The sequence shown here is derived from an EMBL/GenBank/DDBJ whole genome shotgun (WGS) entry which is preliminary data.</text>
</comment>
<sequence length="265" mass="29787">MLKNIISGLLIIIATGSTICFAAQKDMRVTNMTKIFQNESDPELAEIAQRFINKDIANLGELTTKERDLITIVVLTVNQQPEILQEYIKQALEDGVTPEEIKEAIYQTAPYAGIPKTLIAIKVSNQTFKEQNIQLPLKSQKTVNEKDRYEKGLSAQVEIFGDGIKNMKNSYPKTEQFIPQYLAEYCFGDFYTRQSLNLQTRELLTLCMLAALGDTESQIKGHITGNLNTGNSKEKMIAAIAQCLPYIGFPRTLNAIRYLNEAIPE</sequence>
<protein>
    <submittedName>
        <fullName evidence="2">Carboxymuconolactone decarboxylase family protein</fullName>
    </submittedName>
</protein>
<dbReference type="InterPro" id="IPR003779">
    <property type="entry name" value="CMD-like"/>
</dbReference>
<dbReference type="PANTHER" id="PTHR33570:SF2">
    <property type="entry name" value="CARBOXYMUCONOLACTONE DECARBOXYLASE-LIKE DOMAIN-CONTAINING PROTEIN"/>
    <property type="match status" value="1"/>
</dbReference>
<feature type="domain" description="Carboxymuconolactone decarboxylase-like" evidence="1">
    <location>
        <begin position="42"/>
        <end position="123"/>
    </location>
</feature>
<reference evidence="2" key="1">
    <citation type="submission" date="2020-10" db="EMBL/GenBank/DDBJ databases">
        <authorList>
            <person name="Gilroy R."/>
        </authorList>
    </citation>
    <scope>NUCLEOTIDE SEQUENCE</scope>
    <source>
        <strain evidence="2">6276</strain>
    </source>
</reference>
<dbReference type="Pfam" id="PF02627">
    <property type="entry name" value="CMD"/>
    <property type="match status" value="2"/>
</dbReference>
<dbReference type="AlphaFoldDB" id="A0A9D1JP24"/>
<dbReference type="Proteomes" id="UP000823928">
    <property type="component" value="Unassembled WGS sequence"/>
</dbReference>
<reference evidence="2" key="2">
    <citation type="journal article" date="2021" name="PeerJ">
        <title>Extensive microbial diversity within the chicken gut microbiome revealed by metagenomics and culture.</title>
        <authorList>
            <person name="Gilroy R."/>
            <person name="Ravi A."/>
            <person name="Getino M."/>
            <person name="Pursley I."/>
            <person name="Horton D.L."/>
            <person name="Alikhan N.F."/>
            <person name="Baker D."/>
            <person name="Gharbi K."/>
            <person name="Hall N."/>
            <person name="Watson M."/>
            <person name="Adriaenssens E.M."/>
            <person name="Foster-Nyarko E."/>
            <person name="Jarju S."/>
            <person name="Secka A."/>
            <person name="Antonio M."/>
            <person name="Oren A."/>
            <person name="Chaudhuri R.R."/>
            <person name="La Ragione R."/>
            <person name="Hildebrand F."/>
            <person name="Pallen M.J."/>
        </authorList>
    </citation>
    <scope>NUCLEOTIDE SEQUENCE</scope>
    <source>
        <strain evidence="2">6276</strain>
    </source>
</reference>
<proteinExistence type="predicted"/>
<dbReference type="SUPFAM" id="SSF69118">
    <property type="entry name" value="AhpD-like"/>
    <property type="match status" value="1"/>
</dbReference>
<gene>
    <name evidence="2" type="ORF">IAC10_11125</name>
</gene>
<dbReference type="Gene3D" id="1.20.1290.10">
    <property type="entry name" value="AhpD-like"/>
    <property type="match status" value="1"/>
</dbReference>
<accession>A0A9D1JP24</accession>
<dbReference type="GO" id="GO:0051920">
    <property type="term" value="F:peroxiredoxin activity"/>
    <property type="evidence" value="ECO:0007669"/>
    <property type="project" value="InterPro"/>
</dbReference>
<dbReference type="InterPro" id="IPR052512">
    <property type="entry name" value="4CMD/NDH-1_regulator"/>
</dbReference>
<organism evidence="2 3">
    <name type="scientific">Candidatus Scatousia excrementigallinarum</name>
    <dbReference type="NCBI Taxonomy" id="2840935"/>
    <lineage>
        <taxon>Bacteria</taxon>
        <taxon>Candidatus Scatousia</taxon>
    </lineage>
</organism>
<evidence type="ECO:0000313" key="3">
    <source>
        <dbReference type="Proteomes" id="UP000823928"/>
    </source>
</evidence>
<feature type="domain" description="Carboxymuconolactone decarboxylase-like" evidence="1">
    <location>
        <begin position="180"/>
        <end position="261"/>
    </location>
</feature>
<dbReference type="InterPro" id="IPR029032">
    <property type="entry name" value="AhpD-like"/>
</dbReference>
<evidence type="ECO:0000259" key="1">
    <source>
        <dbReference type="Pfam" id="PF02627"/>
    </source>
</evidence>
<name>A0A9D1JP24_9BACT</name>
<dbReference type="EMBL" id="DVIU01000217">
    <property type="protein sequence ID" value="HIS37159.1"/>
    <property type="molecule type" value="Genomic_DNA"/>
</dbReference>
<evidence type="ECO:0000313" key="2">
    <source>
        <dbReference type="EMBL" id="HIS37159.1"/>
    </source>
</evidence>
<dbReference type="PANTHER" id="PTHR33570">
    <property type="entry name" value="4-CARBOXYMUCONOLACTONE DECARBOXYLASE FAMILY PROTEIN"/>
    <property type="match status" value="1"/>
</dbReference>